<dbReference type="EMBL" id="LR796239">
    <property type="protein sequence ID" value="CAB4130599.1"/>
    <property type="molecule type" value="Genomic_DNA"/>
</dbReference>
<protein>
    <submittedName>
        <fullName evidence="2">Uncharacterized protein</fullName>
    </submittedName>
</protein>
<proteinExistence type="predicted"/>
<evidence type="ECO:0000313" key="2">
    <source>
        <dbReference type="EMBL" id="CAB5222060.1"/>
    </source>
</evidence>
<dbReference type="EMBL" id="LR798296">
    <property type="protein sequence ID" value="CAB5222060.1"/>
    <property type="molecule type" value="Genomic_DNA"/>
</dbReference>
<name>A0A6J7WWC6_9CAUD</name>
<gene>
    <name evidence="1" type="ORF">UFOVP128_15</name>
    <name evidence="2" type="ORF">UFOVP243_29</name>
</gene>
<dbReference type="Gene3D" id="2.150.10.10">
    <property type="entry name" value="Serralysin-like metalloprotease, C-terminal"/>
    <property type="match status" value="1"/>
</dbReference>
<organism evidence="2">
    <name type="scientific">uncultured Caudovirales phage</name>
    <dbReference type="NCBI Taxonomy" id="2100421"/>
    <lineage>
        <taxon>Viruses</taxon>
        <taxon>Duplodnaviria</taxon>
        <taxon>Heunggongvirae</taxon>
        <taxon>Uroviricota</taxon>
        <taxon>Caudoviricetes</taxon>
        <taxon>Peduoviridae</taxon>
        <taxon>Maltschvirus</taxon>
        <taxon>Maltschvirus maltsch</taxon>
    </lineage>
</organism>
<dbReference type="InterPro" id="IPR011049">
    <property type="entry name" value="Serralysin-like_metalloprot_C"/>
</dbReference>
<evidence type="ECO:0000313" key="1">
    <source>
        <dbReference type="EMBL" id="CAB4130599.1"/>
    </source>
</evidence>
<sequence>MSVTTASGVSATLVQPAIFRGAVAPSVASLGDLWEDTSGSVPVLKHCTTEPNTWTAISSSGGAYNPASVAITGGTIDGVPLGTTTPAAGTFTTLTAQTEVLKGTGQNLLLQSKSFTSNWLFASGTFTTNTAVDPLGTTTAATLTMSGATTANFYQSVIVANGIPYTWSIYAKAGTSSTIELVCYATGNVYQINCNLSSGTISSTSGTGTSTITSVGSGWYRITGAATATSSGTGYLQVNIIGNANTCFLWGAQLEIGSVANAFVTTTTTAVYGTPTLSFSGVAGIGLQSDGSLYVQPAGTGAIQAQKTDSTATGGNARGAYAVDWQTQRGSASRVASATNAFMGAGYDNAVSGGYSSVVGGYSNSATASQSAVLGGKSNISSGVSSVISGGVSNASAGYYNFIGGGYTNAGTANGAVTTQSGTMNGTTAVTLSGSNASIKVGQYITGTSIAAETYVAAVSGTSLTLSQAASGSSTSTLSFYTPHGVVVGGGNNQATGSYSFIGGGGDAGTASNRNVASGDWSFVGGGRNNTASGAGSVVGGGGYYSGIGSSNVGNTSAGDGSFVGGGFLNQAQSFGSSVLGGYTNTANGTYSVVLGSSFGTTRAIQGNTVSPASSNPMNIGSAGVCQTAILVLARQTTDATATVLASNSSAASGTNQVILPNNSAYYFKGTVVAGVTGGGNTKGWTVEGVIKRGANAASTALVGTPTVVSAYADAGAATWALTATADTTNGGLAITFTGQAATTIRCVAKIETTEMTY</sequence>
<accession>A0A6J7WWC6</accession>
<reference evidence="2" key="1">
    <citation type="submission" date="2020-05" db="EMBL/GenBank/DDBJ databases">
        <authorList>
            <person name="Chiriac C."/>
            <person name="Salcher M."/>
            <person name="Ghai R."/>
            <person name="Kavagutti S V."/>
        </authorList>
    </citation>
    <scope>NUCLEOTIDE SEQUENCE</scope>
</reference>